<evidence type="ECO:0000256" key="5">
    <source>
        <dbReference type="ARBA" id="ARBA00023242"/>
    </source>
</evidence>
<dbReference type="EMBL" id="JADGMS010000013">
    <property type="protein sequence ID" value="KAF9670801.1"/>
    <property type="molecule type" value="Genomic_DNA"/>
</dbReference>
<evidence type="ECO:0000313" key="7">
    <source>
        <dbReference type="EMBL" id="KAF9670801.1"/>
    </source>
</evidence>
<evidence type="ECO:0000256" key="3">
    <source>
        <dbReference type="ARBA" id="ARBA00023125"/>
    </source>
</evidence>
<sequence length="146" mass="16348">MSFSKRQPTLKKKVEELKTLCAVTICMVCFGPDGTVETYTENATRLTEVLMDFNLGGIIYGSAQIRCQGGRDPHRSKTHFISSLFRIFQTILLSLLLNPSSLISQRKQENMAAELFLTFAMQETFTRVSSIAAEGIRLAWGLKGHL</sequence>
<dbReference type="PROSITE" id="PS50066">
    <property type="entry name" value="MADS_BOX_2"/>
    <property type="match status" value="1"/>
</dbReference>
<evidence type="ECO:0000256" key="4">
    <source>
        <dbReference type="ARBA" id="ARBA00023163"/>
    </source>
</evidence>
<proteinExistence type="predicted"/>
<dbReference type="GO" id="GO:0046983">
    <property type="term" value="F:protein dimerization activity"/>
    <property type="evidence" value="ECO:0007669"/>
    <property type="project" value="InterPro"/>
</dbReference>
<keyword evidence="8" id="KW-1185">Reference proteome</keyword>
<dbReference type="InterPro" id="IPR036879">
    <property type="entry name" value="TF_MADSbox_sf"/>
</dbReference>
<dbReference type="InterPro" id="IPR002100">
    <property type="entry name" value="TF_MADSbox"/>
</dbReference>
<accession>A0A835JK80</accession>
<feature type="domain" description="MADS-box" evidence="6">
    <location>
        <begin position="1"/>
        <end position="43"/>
    </location>
</feature>
<dbReference type="OrthoDB" id="601557at2759"/>
<dbReference type="Proteomes" id="UP000657918">
    <property type="component" value="Unassembled WGS sequence"/>
</dbReference>
<gene>
    <name evidence="7" type="ORF">SADUNF_Sadunf13G0106500</name>
</gene>
<protein>
    <recommendedName>
        <fullName evidence="6">MADS-box domain-containing protein</fullName>
    </recommendedName>
</protein>
<keyword evidence="4" id="KW-0804">Transcription</keyword>
<evidence type="ECO:0000313" key="8">
    <source>
        <dbReference type="Proteomes" id="UP000657918"/>
    </source>
</evidence>
<comment type="subcellular location">
    <subcellularLocation>
        <location evidence="1">Nucleus</location>
    </subcellularLocation>
</comment>
<dbReference type="Pfam" id="PF00319">
    <property type="entry name" value="SRF-TF"/>
    <property type="match status" value="1"/>
</dbReference>
<keyword evidence="3" id="KW-0238">DNA-binding</keyword>
<evidence type="ECO:0000256" key="2">
    <source>
        <dbReference type="ARBA" id="ARBA00023015"/>
    </source>
</evidence>
<dbReference type="AlphaFoldDB" id="A0A835JK80"/>
<organism evidence="7 8">
    <name type="scientific">Salix dunnii</name>
    <dbReference type="NCBI Taxonomy" id="1413687"/>
    <lineage>
        <taxon>Eukaryota</taxon>
        <taxon>Viridiplantae</taxon>
        <taxon>Streptophyta</taxon>
        <taxon>Embryophyta</taxon>
        <taxon>Tracheophyta</taxon>
        <taxon>Spermatophyta</taxon>
        <taxon>Magnoliopsida</taxon>
        <taxon>eudicotyledons</taxon>
        <taxon>Gunneridae</taxon>
        <taxon>Pentapetalae</taxon>
        <taxon>rosids</taxon>
        <taxon>fabids</taxon>
        <taxon>Malpighiales</taxon>
        <taxon>Salicaceae</taxon>
        <taxon>Saliceae</taxon>
        <taxon>Salix</taxon>
    </lineage>
</organism>
<evidence type="ECO:0000259" key="6">
    <source>
        <dbReference type="PROSITE" id="PS50066"/>
    </source>
</evidence>
<name>A0A835JK80_9ROSI</name>
<keyword evidence="5" id="KW-0539">Nucleus</keyword>
<dbReference type="Gene3D" id="3.40.1810.10">
    <property type="entry name" value="Transcription factor, MADS-box"/>
    <property type="match status" value="1"/>
</dbReference>
<evidence type="ECO:0000256" key="1">
    <source>
        <dbReference type="ARBA" id="ARBA00004123"/>
    </source>
</evidence>
<comment type="caution">
    <text evidence="7">The sequence shown here is derived from an EMBL/GenBank/DDBJ whole genome shotgun (WGS) entry which is preliminary data.</text>
</comment>
<dbReference type="GO" id="GO:0003677">
    <property type="term" value="F:DNA binding"/>
    <property type="evidence" value="ECO:0007669"/>
    <property type="project" value="UniProtKB-KW"/>
</dbReference>
<reference evidence="7 8" key="1">
    <citation type="submission" date="2020-10" db="EMBL/GenBank/DDBJ databases">
        <title>Plant Genome Project.</title>
        <authorList>
            <person name="Zhang R.-G."/>
        </authorList>
    </citation>
    <scope>NUCLEOTIDE SEQUENCE [LARGE SCALE GENOMIC DNA]</scope>
    <source>
        <strain evidence="7">FAFU-HL-1</strain>
        <tissue evidence="7">Leaf</tissue>
    </source>
</reference>
<dbReference type="SUPFAM" id="SSF55455">
    <property type="entry name" value="SRF-like"/>
    <property type="match status" value="1"/>
</dbReference>
<dbReference type="GO" id="GO:0005634">
    <property type="term" value="C:nucleus"/>
    <property type="evidence" value="ECO:0007669"/>
    <property type="project" value="UniProtKB-SubCell"/>
</dbReference>
<keyword evidence="2" id="KW-0805">Transcription regulation</keyword>